<proteinExistence type="inferred from homology"/>
<dbReference type="AlphaFoldDB" id="A0A9J6BTH1"/>
<dbReference type="Gene3D" id="3.40.50.720">
    <property type="entry name" value="NAD(P)-binding Rossmann-like Domain"/>
    <property type="match status" value="1"/>
</dbReference>
<accession>A0A9J6BTH1</accession>
<reference evidence="4" key="1">
    <citation type="submission" date="2021-03" db="EMBL/GenBank/DDBJ databases">
        <title>Chromosome level genome of the anhydrobiotic midge Polypedilum vanderplanki.</title>
        <authorList>
            <person name="Yoshida Y."/>
            <person name="Kikawada T."/>
            <person name="Gusev O."/>
        </authorList>
    </citation>
    <scope>NUCLEOTIDE SEQUENCE</scope>
    <source>
        <strain evidence="4">NIAS01</strain>
        <tissue evidence="4">Whole body or cell culture</tissue>
    </source>
</reference>
<keyword evidence="5" id="KW-1185">Reference proteome</keyword>
<dbReference type="Proteomes" id="UP001107558">
    <property type="component" value="Chromosome 3"/>
</dbReference>
<evidence type="ECO:0000313" key="4">
    <source>
        <dbReference type="EMBL" id="KAG5673034.1"/>
    </source>
</evidence>
<dbReference type="OrthoDB" id="1933717at2759"/>
<gene>
    <name evidence="4" type="ORF">PVAND_003112</name>
</gene>
<dbReference type="EMBL" id="JADBJN010000003">
    <property type="protein sequence ID" value="KAG5673034.1"/>
    <property type="molecule type" value="Genomic_DNA"/>
</dbReference>
<keyword evidence="2" id="KW-0521">NADP</keyword>
<evidence type="ECO:0000313" key="5">
    <source>
        <dbReference type="Proteomes" id="UP001107558"/>
    </source>
</evidence>
<dbReference type="InterPro" id="IPR002347">
    <property type="entry name" value="SDR_fam"/>
</dbReference>
<evidence type="ECO:0000256" key="1">
    <source>
        <dbReference type="ARBA" id="ARBA00006484"/>
    </source>
</evidence>
<dbReference type="SUPFAM" id="SSF51735">
    <property type="entry name" value="NAD(P)-binding Rossmann-fold domains"/>
    <property type="match status" value="1"/>
</dbReference>
<comment type="caution">
    <text evidence="4">The sequence shown here is derived from an EMBL/GenBank/DDBJ whole genome shotgun (WGS) entry which is preliminary data.</text>
</comment>
<evidence type="ECO:0000256" key="3">
    <source>
        <dbReference type="ARBA" id="ARBA00023002"/>
    </source>
</evidence>
<dbReference type="InterPro" id="IPR036291">
    <property type="entry name" value="NAD(P)-bd_dom_sf"/>
</dbReference>
<sequence length="160" mass="18200">MVVNNADTGLDKSLFDENSDAAEKINAVIDTNFTRLVHCTRKTVRLMRKSNNHGLIVNIGTSIFDENQSNVYFPSKASVNGFSKIIRQESIFYKYENIHVTNMCPSYLINPEGFDEGYIGKNEQHLNPQNIHDVLETSNNINVAELGIKYVAETFFLIFF</sequence>
<dbReference type="PANTHER" id="PTHR43391">
    <property type="entry name" value="RETINOL DEHYDROGENASE-RELATED"/>
    <property type="match status" value="1"/>
</dbReference>
<comment type="similarity">
    <text evidence="1">Belongs to the short-chain dehydrogenases/reductases (SDR) family.</text>
</comment>
<protein>
    <submittedName>
        <fullName evidence="4">Uncharacterized protein</fullName>
    </submittedName>
</protein>
<organism evidence="4 5">
    <name type="scientific">Polypedilum vanderplanki</name>
    <name type="common">Sleeping chironomid midge</name>
    <dbReference type="NCBI Taxonomy" id="319348"/>
    <lineage>
        <taxon>Eukaryota</taxon>
        <taxon>Metazoa</taxon>
        <taxon>Ecdysozoa</taxon>
        <taxon>Arthropoda</taxon>
        <taxon>Hexapoda</taxon>
        <taxon>Insecta</taxon>
        <taxon>Pterygota</taxon>
        <taxon>Neoptera</taxon>
        <taxon>Endopterygota</taxon>
        <taxon>Diptera</taxon>
        <taxon>Nematocera</taxon>
        <taxon>Chironomoidea</taxon>
        <taxon>Chironomidae</taxon>
        <taxon>Chironominae</taxon>
        <taxon>Polypedilum</taxon>
        <taxon>Polypedilum</taxon>
    </lineage>
</organism>
<evidence type="ECO:0000256" key="2">
    <source>
        <dbReference type="ARBA" id="ARBA00022857"/>
    </source>
</evidence>
<dbReference type="GO" id="GO:0016491">
    <property type="term" value="F:oxidoreductase activity"/>
    <property type="evidence" value="ECO:0007669"/>
    <property type="project" value="UniProtKB-KW"/>
</dbReference>
<dbReference type="Pfam" id="PF00106">
    <property type="entry name" value="adh_short"/>
    <property type="match status" value="1"/>
</dbReference>
<name>A0A9J6BTH1_POLVA</name>
<keyword evidence="3" id="KW-0560">Oxidoreductase</keyword>
<dbReference type="PANTHER" id="PTHR43391:SF14">
    <property type="entry name" value="DEHYDROGENASE_REDUCTASE SDR FAMILY PROTEIN 7-LIKE"/>
    <property type="match status" value="1"/>
</dbReference>